<sequence length="120" mass="13223">MAGSCRTIDVQGTRGIRTVAILPPQHIRDGISKLQSGDIVWFVKALNRRIPDEIVDHLGIIKIHNNKVYLLHASGTKNNHSNSAHSSSTGRYPASGGVKKVLLDHYISKMPFIGILVTRF</sequence>
<keyword evidence="2" id="KW-1185">Reference proteome</keyword>
<dbReference type="EMBL" id="JABXWD010000130">
    <property type="protein sequence ID" value="MBV6341628.1"/>
    <property type="molecule type" value="Genomic_DNA"/>
</dbReference>
<dbReference type="InterPro" id="IPR038765">
    <property type="entry name" value="Papain-like_cys_pep_sf"/>
</dbReference>
<accession>A0ABS6RZS3</accession>
<comment type="caution">
    <text evidence="1">The sequence shown here is derived from an EMBL/GenBank/DDBJ whole genome shotgun (WGS) entry which is preliminary data.</text>
</comment>
<organism evidence="1 2">
    <name type="scientific">Candidatus Magnetobacterium casense</name>
    <dbReference type="NCBI Taxonomy" id="1455061"/>
    <lineage>
        <taxon>Bacteria</taxon>
        <taxon>Pseudomonadati</taxon>
        <taxon>Nitrospirota</taxon>
        <taxon>Thermodesulfovibrionia</taxon>
        <taxon>Thermodesulfovibrionales</taxon>
        <taxon>Candidatus Magnetobacteriaceae</taxon>
        <taxon>Candidatus Magnetobacterium</taxon>
    </lineage>
</organism>
<evidence type="ECO:0000313" key="2">
    <source>
        <dbReference type="Proteomes" id="UP001196980"/>
    </source>
</evidence>
<proteinExistence type="predicted"/>
<dbReference type="Gene3D" id="2.30.260.10">
    <property type="entry name" value="putative xylanase like domain"/>
    <property type="match status" value="1"/>
</dbReference>
<dbReference type="SUPFAM" id="SSF54001">
    <property type="entry name" value="Cysteine proteinases"/>
    <property type="match status" value="1"/>
</dbReference>
<protein>
    <submittedName>
        <fullName evidence="1">DUF1460 domain-containing protein</fullName>
    </submittedName>
</protein>
<gene>
    <name evidence="1" type="ORF">HWQ67_08520</name>
</gene>
<dbReference type="RefSeq" id="WP_218252261.1">
    <property type="nucleotide sequence ID" value="NZ_JABXWD010000130.1"/>
</dbReference>
<name>A0ABS6RZS3_9BACT</name>
<evidence type="ECO:0000313" key="1">
    <source>
        <dbReference type="EMBL" id="MBV6341628.1"/>
    </source>
</evidence>
<reference evidence="1 2" key="1">
    <citation type="journal article" date="2020" name="J Geophys Res Biogeosci">
        <title>Magnetotaxis as an Adaptation to Enable Bacterial Shuttling of Microbial Sulfur and Sulfur Cycling Across Aquatic Oxic#Anoxic Interfaces.</title>
        <authorList>
            <person name="Li J."/>
            <person name="Liu P."/>
            <person name="Wang J."/>
            <person name="Roberts A.P."/>
            <person name="Pan Y."/>
        </authorList>
    </citation>
    <scope>NUCLEOTIDE SEQUENCE [LARGE SCALE GENOMIC DNA]</scope>
    <source>
        <strain evidence="1 2">MYR-1_YQ</strain>
    </source>
</reference>
<dbReference type="Proteomes" id="UP001196980">
    <property type="component" value="Unassembled WGS sequence"/>
</dbReference>